<dbReference type="PANTHER" id="PTHR30632">
    <property type="entry name" value="MOLYBDATE-BINDING PERIPLASMIC PROTEIN"/>
    <property type="match status" value="1"/>
</dbReference>
<evidence type="ECO:0000313" key="4">
    <source>
        <dbReference type="EMBL" id="MFD2201664.1"/>
    </source>
</evidence>
<evidence type="ECO:0000256" key="3">
    <source>
        <dbReference type="ARBA" id="ARBA00022729"/>
    </source>
</evidence>
<dbReference type="NCBIfam" id="TIGR01256">
    <property type="entry name" value="modA"/>
    <property type="match status" value="1"/>
</dbReference>
<dbReference type="EMBL" id="JBHUIV010000014">
    <property type="protein sequence ID" value="MFD2201664.1"/>
    <property type="molecule type" value="Genomic_DNA"/>
</dbReference>
<dbReference type="PANTHER" id="PTHR30632:SF14">
    <property type="entry name" value="TUNGSTATE_MOLYBDATE_CHROMATE-BINDING PROTEIN MODA"/>
    <property type="match status" value="1"/>
</dbReference>
<comment type="caution">
    <text evidence="4">The sequence shown here is derived from an EMBL/GenBank/DDBJ whole genome shotgun (WGS) entry which is preliminary data.</text>
</comment>
<dbReference type="InterPro" id="IPR050682">
    <property type="entry name" value="ModA/WtpA"/>
</dbReference>
<accession>A0ABW5B897</accession>
<evidence type="ECO:0000256" key="2">
    <source>
        <dbReference type="ARBA" id="ARBA00022723"/>
    </source>
</evidence>
<keyword evidence="5" id="KW-1185">Reference proteome</keyword>
<dbReference type="Pfam" id="PF13531">
    <property type="entry name" value="SBP_bac_11"/>
    <property type="match status" value="1"/>
</dbReference>
<sequence length="252" mass="28267">MKAEIILLSFFLIFISIQPSFSQKKEKVLVAAAADLRFAMDSIIQIYPNATEIEVIYGSSGKFFEQISNGAPFDLYFSADLSYPKKLQENGKTVSDIYPYGIGRLVIWSKKDLGRSYSLEMLKDPQYRKIAIANPRHAPYGQRAEEALKHFGVFEQVKPKLVFGENIAQTAQFVSSGAADIGIIALSLALSPNMQKMNQKYYLIPESSHQPLIQGAVLVKKTTQNPGAIKFFDFVKEEQARLILTHFGFTQP</sequence>
<comment type="similarity">
    <text evidence="1">Belongs to the bacterial solute-binding protein ModA family.</text>
</comment>
<reference evidence="5" key="1">
    <citation type="journal article" date="2019" name="Int. J. Syst. Evol. Microbiol.">
        <title>The Global Catalogue of Microorganisms (GCM) 10K type strain sequencing project: providing services to taxonomists for standard genome sequencing and annotation.</title>
        <authorList>
            <consortium name="The Broad Institute Genomics Platform"/>
            <consortium name="The Broad Institute Genome Sequencing Center for Infectious Disease"/>
            <person name="Wu L."/>
            <person name="Ma J."/>
        </authorList>
    </citation>
    <scope>NUCLEOTIDE SEQUENCE [LARGE SCALE GENOMIC DNA]</scope>
    <source>
        <strain evidence="5">KCTC 19812</strain>
    </source>
</reference>
<proteinExistence type="inferred from homology"/>
<gene>
    <name evidence="4" type="primary">modA</name>
    <name evidence="4" type="ORF">ACFSKV_08810</name>
</gene>
<dbReference type="SUPFAM" id="SSF53850">
    <property type="entry name" value="Periplasmic binding protein-like II"/>
    <property type="match status" value="1"/>
</dbReference>
<dbReference type="Proteomes" id="UP001597414">
    <property type="component" value="Unassembled WGS sequence"/>
</dbReference>
<dbReference type="PIRSF" id="PIRSF004846">
    <property type="entry name" value="ModA"/>
    <property type="match status" value="1"/>
</dbReference>
<name>A0ABW5B897_9BACT</name>
<keyword evidence="3" id="KW-0732">Signal</keyword>
<evidence type="ECO:0000256" key="1">
    <source>
        <dbReference type="ARBA" id="ARBA00009175"/>
    </source>
</evidence>
<protein>
    <submittedName>
        <fullName evidence="4">Molybdate ABC transporter substrate-binding protein</fullName>
    </submittedName>
</protein>
<keyword evidence="2" id="KW-0479">Metal-binding</keyword>
<organism evidence="4 5">
    <name type="scientific">Shivajiella indica</name>
    <dbReference type="NCBI Taxonomy" id="872115"/>
    <lineage>
        <taxon>Bacteria</taxon>
        <taxon>Pseudomonadati</taxon>
        <taxon>Bacteroidota</taxon>
        <taxon>Cytophagia</taxon>
        <taxon>Cytophagales</taxon>
        <taxon>Cyclobacteriaceae</taxon>
        <taxon>Shivajiella</taxon>
    </lineage>
</organism>
<dbReference type="CDD" id="cd13539">
    <property type="entry name" value="PBP2_AvModA"/>
    <property type="match status" value="1"/>
</dbReference>
<evidence type="ECO:0000313" key="5">
    <source>
        <dbReference type="Proteomes" id="UP001597414"/>
    </source>
</evidence>
<dbReference type="InterPro" id="IPR044084">
    <property type="entry name" value="AvModA-like_subst-bd"/>
</dbReference>
<dbReference type="RefSeq" id="WP_380801589.1">
    <property type="nucleotide sequence ID" value="NZ_JBHUIV010000014.1"/>
</dbReference>
<dbReference type="InterPro" id="IPR005950">
    <property type="entry name" value="ModA"/>
</dbReference>
<dbReference type="Gene3D" id="3.40.190.10">
    <property type="entry name" value="Periplasmic binding protein-like II"/>
    <property type="match status" value="2"/>
</dbReference>